<reference evidence="1" key="1">
    <citation type="journal article" date="2019" name="Sci. Rep.">
        <title>Draft genome of Tanacetum cinerariifolium, the natural source of mosquito coil.</title>
        <authorList>
            <person name="Yamashiro T."/>
            <person name="Shiraishi A."/>
            <person name="Satake H."/>
            <person name="Nakayama K."/>
        </authorList>
    </citation>
    <scope>NUCLEOTIDE SEQUENCE</scope>
</reference>
<gene>
    <name evidence="1" type="ORF">Tci_904253</name>
</gene>
<name>A0A699VKJ6_TANCI</name>
<comment type="caution">
    <text evidence="1">The sequence shown here is derived from an EMBL/GenBank/DDBJ whole genome shotgun (WGS) entry which is preliminary data.</text>
</comment>
<dbReference type="EMBL" id="BKCJ011422733">
    <property type="protein sequence ID" value="GFD32284.1"/>
    <property type="molecule type" value="Genomic_DNA"/>
</dbReference>
<sequence>YNNDIKIPRAHDFSHDVEDFVTDDEIVVEGKQDDNVKSDSELVNDLLKDFPKPPTQNSEATESPKVAYAKFLKDVCTQKKKLMATLPKKIDLTVHVSAVLSSSFPRKFKDPGAPLISIVVGNITIKKALLD</sequence>
<evidence type="ECO:0000313" key="1">
    <source>
        <dbReference type="EMBL" id="GFD32284.1"/>
    </source>
</evidence>
<organism evidence="1">
    <name type="scientific">Tanacetum cinerariifolium</name>
    <name type="common">Dalmatian daisy</name>
    <name type="synonym">Chrysanthemum cinerariifolium</name>
    <dbReference type="NCBI Taxonomy" id="118510"/>
    <lineage>
        <taxon>Eukaryota</taxon>
        <taxon>Viridiplantae</taxon>
        <taxon>Streptophyta</taxon>
        <taxon>Embryophyta</taxon>
        <taxon>Tracheophyta</taxon>
        <taxon>Spermatophyta</taxon>
        <taxon>Magnoliopsida</taxon>
        <taxon>eudicotyledons</taxon>
        <taxon>Gunneridae</taxon>
        <taxon>Pentapetalae</taxon>
        <taxon>asterids</taxon>
        <taxon>campanulids</taxon>
        <taxon>Asterales</taxon>
        <taxon>Asteraceae</taxon>
        <taxon>Asteroideae</taxon>
        <taxon>Anthemideae</taxon>
        <taxon>Anthemidinae</taxon>
        <taxon>Tanacetum</taxon>
    </lineage>
</organism>
<feature type="non-terminal residue" evidence="1">
    <location>
        <position position="1"/>
    </location>
</feature>
<proteinExistence type="predicted"/>
<protein>
    <submittedName>
        <fullName evidence="1">Uncharacterized protein</fullName>
    </submittedName>
</protein>
<dbReference type="AlphaFoldDB" id="A0A699VKJ6"/>
<accession>A0A699VKJ6</accession>
<feature type="non-terminal residue" evidence="1">
    <location>
        <position position="131"/>
    </location>
</feature>